<evidence type="ECO:0000256" key="11">
    <source>
        <dbReference type="SAM" id="MobiDB-lite"/>
    </source>
</evidence>
<dbReference type="SMART" id="SM00389">
    <property type="entry name" value="HOX"/>
    <property type="match status" value="1"/>
</dbReference>
<dbReference type="Gene3D" id="1.10.10.60">
    <property type="entry name" value="Homeodomain-like"/>
    <property type="match status" value="1"/>
</dbReference>
<evidence type="ECO:0000259" key="12">
    <source>
        <dbReference type="PROSITE" id="PS50071"/>
    </source>
</evidence>
<protein>
    <recommendedName>
        <fullName evidence="12">Homeobox domain-containing protein</fullName>
    </recommendedName>
</protein>
<dbReference type="InterPro" id="IPR009057">
    <property type="entry name" value="Homeodomain-like_sf"/>
</dbReference>
<dbReference type="InterPro" id="IPR044555">
    <property type="entry name" value="WUSCHEL-like"/>
</dbReference>
<organism evidence="13 14">
    <name type="scientific">Coffea canephora</name>
    <name type="common">Robusta coffee</name>
    <dbReference type="NCBI Taxonomy" id="49390"/>
    <lineage>
        <taxon>Eukaryota</taxon>
        <taxon>Viridiplantae</taxon>
        <taxon>Streptophyta</taxon>
        <taxon>Embryophyta</taxon>
        <taxon>Tracheophyta</taxon>
        <taxon>Spermatophyta</taxon>
        <taxon>Magnoliopsida</taxon>
        <taxon>eudicotyledons</taxon>
        <taxon>Gunneridae</taxon>
        <taxon>Pentapetalae</taxon>
        <taxon>asterids</taxon>
        <taxon>lamiids</taxon>
        <taxon>Gentianales</taxon>
        <taxon>Rubiaceae</taxon>
        <taxon>Ixoroideae</taxon>
        <taxon>Gardenieae complex</taxon>
        <taxon>Bertiereae - Coffeeae clade</taxon>
        <taxon>Coffeeae</taxon>
        <taxon>Coffea</taxon>
    </lineage>
</organism>
<dbReference type="SUPFAM" id="SSF46689">
    <property type="entry name" value="Homeodomain-like"/>
    <property type="match status" value="1"/>
</dbReference>
<feature type="region of interest" description="Disordered" evidence="11">
    <location>
        <begin position="320"/>
        <end position="344"/>
    </location>
</feature>
<reference evidence="14" key="1">
    <citation type="journal article" date="2014" name="Science">
        <title>The coffee genome provides insight into the convergent evolution of caffeine biosynthesis.</title>
        <authorList>
            <person name="Denoeud F."/>
            <person name="Carretero-Paulet L."/>
            <person name="Dereeper A."/>
            <person name="Droc G."/>
            <person name="Guyot R."/>
            <person name="Pietrella M."/>
            <person name="Zheng C."/>
            <person name="Alberti A."/>
            <person name="Anthony F."/>
            <person name="Aprea G."/>
            <person name="Aury J.M."/>
            <person name="Bento P."/>
            <person name="Bernard M."/>
            <person name="Bocs S."/>
            <person name="Campa C."/>
            <person name="Cenci A."/>
            <person name="Combes M.C."/>
            <person name="Crouzillat D."/>
            <person name="Da Silva C."/>
            <person name="Daddiego L."/>
            <person name="De Bellis F."/>
            <person name="Dussert S."/>
            <person name="Garsmeur O."/>
            <person name="Gayraud T."/>
            <person name="Guignon V."/>
            <person name="Jahn K."/>
            <person name="Jamilloux V."/>
            <person name="Joet T."/>
            <person name="Labadie K."/>
            <person name="Lan T."/>
            <person name="Leclercq J."/>
            <person name="Lepelley M."/>
            <person name="Leroy T."/>
            <person name="Li L.T."/>
            <person name="Librado P."/>
            <person name="Lopez L."/>
            <person name="Munoz A."/>
            <person name="Noel B."/>
            <person name="Pallavicini A."/>
            <person name="Perrotta G."/>
            <person name="Poncet V."/>
            <person name="Pot D."/>
            <person name="Priyono X."/>
            <person name="Rigoreau M."/>
            <person name="Rouard M."/>
            <person name="Rozas J."/>
            <person name="Tranchant-Dubreuil C."/>
            <person name="VanBuren R."/>
            <person name="Zhang Q."/>
            <person name="Andrade A.C."/>
            <person name="Argout X."/>
            <person name="Bertrand B."/>
            <person name="de Kochko A."/>
            <person name="Graziosi G."/>
            <person name="Henry R.J."/>
            <person name="Jayarama X."/>
            <person name="Ming R."/>
            <person name="Nagai C."/>
            <person name="Rounsley S."/>
            <person name="Sankoff D."/>
            <person name="Giuliano G."/>
            <person name="Albert V.A."/>
            <person name="Wincker P."/>
            <person name="Lashermes P."/>
        </authorList>
    </citation>
    <scope>NUCLEOTIDE SEQUENCE [LARGE SCALE GENOMIC DNA]</scope>
    <source>
        <strain evidence="14">cv. DH200-94</strain>
    </source>
</reference>
<dbReference type="Gramene" id="CDO98352">
    <property type="protein sequence ID" value="CDO98352"/>
    <property type="gene ID" value="GSCOC_T00022419001"/>
</dbReference>
<dbReference type="PROSITE" id="PS50071">
    <property type="entry name" value="HOMEOBOX_2"/>
    <property type="match status" value="1"/>
</dbReference>
<dbReference type="Pfam" id="PF00046">
    <property type="entry name" value="Homeodomain"/>
    <property type="match status" value="1"/>
</dbReference>
<evidence type="ECO:0000256" key="3">
    <source>
        <dbReference type="ARBA" id="ARBA00023015"/>
    </source>
</evidence>
<evidence type="ECO:0000256" key="7">
    <source>
        <dbReference type="ARBA" id="ARBA00023242"/>
    </source>
</evidence>
<dbReference type="Proteomes" id="UP000295252">
    <property type="component" value="Chromosome VI"/>
</dbReference>
<evidence type="ECO:0000256" key="9">
    <source>
        <dbReference type="PROSITE-ProRule" id="PRU00108"/>
    </source>
</evidence>
<dbReference type="InterPro" id="IPR001356">
    <property type="entry name" value="HD"/>
</dbReference>
<keyword evidence="4 9" id="KW-0238">DNA-binding</keyword>
<dbReference type="OrthoDB" id="1918181at2759"/>
<dbReference type="GO" id="GO:0099402">
    <property type="term" value="P:plant organ development"/>
    <property type="evidence" value="ECO:0007669"/>
    <property type="project" value="InterPro"/>
</dbReference>
<gene>
    <name evidence="13" type="ORF">GSCOC_T00022419001</name>
</gene>
<feature type="domain" description="Homeobox" evidence="12">
    <location>
        <begin position="74"/>
        <end position="129"/>
    </location>
</feature>
<feature type="DNA-binding region" description="Homeobox" evidence="9">
    <location>
        <begin position="76"/>
        <end position="130"/>
    </location>
</feature>
<comment type="similarity">
    <text evidence="8">Belongs to the WUS homeobox family.</text>
</comment>
<evidence type="ECO:0000256" key="2">
    <source>
        <dbReference type="ARBA" id="ARBA00022473"/>
    </source>
</evidence>
<dbReference type="PANTHER" id="PTHR45940">
    <property type="entry name" value="WUSCHEL-RELATED HOMEOBOX 1-RELATED"/>
    <property type="match status" value="1"/>
</dbReference>
<dbReference type="CDD" id="cd00086">
    <property type="entry name" value="homeodomain"/>
    <property type="match status" value="1"/>
</dbReference>
<name>A0A068TQP4_COFCA</name>
<dbReference type="EMBL" id="HG739086">
    <property type="protein sequence ID" value="CDO98352.1"/>
    <property type="molecule type" value="Genomic_DNA"/>
</dbReference>
<keyword evidence="6" id="KW-0804">Transcription</keyword>
<keyword evidence="14" id="KW-1185">Reference proteome</keyword>
<proteinExistence type="inferred from homology"/>
<evidence type="ECO:0000256" key="6">
    <source>
        <dbReference type="ARBA" id="ARBA00023163"/>
    </source>
</evidence>
<dbReference type="GO" id="GO:0003677">
    <property type="term" value="F:DNA binding"/>
    <property type="evidence" value="ECO:0007669"/>
    <property type="project" value="UniProtKB-UniRule"/>
</dbReference>
<evidence type="ECO:0000256" key="1">
    <source>
        <dbReference type="ARBA" id="ARBA00004123"/>
    </source>
</evidence>
<evidence type="ECO:0000256" key="10">
    <source>
        <dbReference type="RuleBase" id="RU000682"/>
    </source>
</evidence>
<dbReference type="STRING" id="49390.A0A068TQP4"/>
<sequence>MWMMGYNDGGDSFGGRKLRSIVPRPAAVINPSCLGRIHGTDLLSFNHHLAGLTEQSKRDFGPQQVVVSSRWNPTPEQLQTLEELYRRGTRTPSAEEIQHITAQLRRYGKIEGKNVFYWFQNHKARERQKRRRQLESTSDEQDHNNNDGNVENTERKESAEANGTGIEVERTKNWASSTNCSTLAEKTVSIQRTAKAAIPERRAADGWVQFEEAELQQRKSLDERNATWQVMQFSCCSSSSSPPTNNNLINRTPCAATIPPTSLRNMDPKHIMNTREELNIFITPYTENFETHLVSASSNIVVREANGHDGQSQTLQLFPLRSNDDGDDQEVAEKQSDESAAEMNSFTSTPYKFFEFLPLKN</sequence>
<evidence type="ECO:0000256" key="4">
    <source>
        <dbReference type="ARBA" id="ARBA00023125"/>
    </source>
</evidence>
<evidence type="ECO:0000313" key="14">
    <source>
        <dbReference type="Proteomes" id="UP000295252"/>
    </source>
</evidence>
<dbReference type="GO" id="GO:0005634">
    <property type="term" value="C:nucleus"/>
    <property type="evidence" value="ECO:0007669"/>
    <property type="project" value="UniProtKB-SubCell"/>
</dbReference>
<accession>A0A068TQP4</accession>
<keyword evidence="3" id="KW-0805">Transcription regulation</keyword>
<keyword evidence="7 9" id="KW-0539">Nucleus</keyword>
<dbReference type="AlphaFoldDB" id="A0A068TQP4"/>
<keyword evidence="2" id="KW-0217">Developmental protein</keyword>
<dbReference type="PhylomeDB" id="A0A068TQP4"/>
<evidence type="ECO:0000313" key="13">
    <source>
        <dbReference type="EMBL" id="CDO98352.1"/>
    </source>
</evidence>
<evidence type="ECO:0000256" key="8">
    <source>
        <dbReference type="ARBA" id="ARBA00024040"/>
    </source>
</evidence>
<dbReference type="PANTHER" id="PTHR45940:SF13">
    <property type="entry name" value="WUSCHEL-RELATED HOMEOBOX 1"/>
    <property type="match status" value="1"/>
</dbReference>
<feature type="region of interest" description="Disordered" evidence="11">
    <location>
        <begin position="127"/>
        <end position="173"/>
    </location>
</feature>
<dbReference type="FunCoup" id="A0A068TQP4">
    <property type="interactions" value="113"/>
</dbReference>
<dbReference type="GO" id="GO:0003700">
    <property type="term" value="F:DNA-binding transcription factor activity"/>
    <property type="evidence" value="ECO:0007669"/>
    <property type="project" value="InterPro"/>
</dbReference>
<evidence type="ECO:0000256" key="5">
    <source>
        <dbReference type="ARBA" id="ARBA00023155"/>
    </source>
</evidence>
<dbReference type="OMA" id="IALNHHQ"/>
<dbReference type="InParanoid" id="A0A068TQP4"/>
<dbReference type="FunFam" id="1.10.10.60:FF:000146">
    <property type="entry name" value="WUSCHEL-related homeobox 4"/>
    <property type="match status" value="1"/>
</dbReference>
<keyword evidence="5 9" id="KW-0371">Homeobox</keyword>
<comment type="subcellular location">
    <subcellularLocation>
        <location evidence="1 9 10">Nucleus</location>
    </subcellularLocation>
</comment>